<evidence type="ECO:0000256" key="3">
    <source>
        <dbReference type="ARBA" id="ARBA00022806"/>
    </source>
</evidence>
<evidence type="ECO:0000313" key="7">
    <source>
        <dbReference type="EMBL" id="MDH6182600.1"/>
    </source>
</evidence>
<dbReference type="RefSeq" id="WP_322134873.1">
    <property type="nucleotide sequence ID" value="NZ_CP085036.1"/>
</dbReference>
<dbReference type="NCBIfam" id="NF041254">
    <property type="entry name" value="motor_HelR"/>
    <property type="match status" value="1"/>
</dbReference>
<evidence type="ECO:0000256" key="5">
    <source>
        <dbReference type="PROSITE-ProRule" id="PRU00560"/>
    </source>
</evidence>
<proteinExistence type="predicted"/>
<feature type="domain" description="UvrD-like helicase ATP-binding" evidence="6">
    <location>
        <begin position="212"/>
        <end position="622"/>
    </location>
</feature>
<reference evidence="7 8" key="1">
    <citation type="submission" date="2023-04" db="EMBL/GenBank/DDBJ databases">
        <title>Genome Encyclopedia of Bacteria and Archaea VI: Functional Genomics of Type Strains.</title>
        <authorList>
            <person name="Whitman W."/>
        </authorList>
    </citation>
    <scope>NUCLEOTIDE SEQUENCE [LARGE SCALE GENOMIC DNA]</scope>
    <source>
        <strain evidence="7 8">SG_E_30_P1</strain>
    </source>
</reference>
<keyword evidence="4 5" id="KW-0067">ATP-binding</keyword>
<keyword evidence="8" id="KW-1185">Reference proteome</keyword>
<gene>
    <name evidence="7" type="ORF">M2152_002782</name>
</gene>
<dbReference type="PROSITE" id="PS51198">
    <property type="entry name" value="UVRD_HELICASE_ATP_BIND"/>
    <property type="match status" value="1"/>
</dbReference>
<evidence type="ECO:0000256" key="1">
    <source>
        <dbReference type="ARBA" id="ARBA00022741"/>
    </source>
</evidence>
<dbReference type="EMBL" id="JARXVQ010000001">
    <property type="protein sequence ID" value="MDH6182600.1"/>
    <property type="molecule type" value="Genomic_DNA"/>
</dbReference>
<keyword evidence="3 5" id="KW-0347">Helicase</keyword>
<dbReference type="Pfam" id="PF01443">
    <property type="entry name" value="Viral_helicase1"/>
    <property type="match status" value="1"/>
</dbReference>
<evidence type="ECO:0000259" key="6">
    <source>
        <dbReference type="PROSITE" id="PS51198"/>
    </source>
</evidence>
<evidence type="ECO:0000313" key="8">
    <source>
        <dbReference type="Proteomes" id="UP001160142"/>
    </source>
</evidence>
<dbReference type="SUPFAM" id="SSF52540">
    <property type="entry name" value="P-loop containing nucleoside triphosphate hydrolases"/>
    <property type="match status" value="1"/>
</dbReference>
<keyword evidence="2 5" id="KW-0378">Hydrolase</keyword>
<feature type="binding site" evidence="5">
    <location>
        <begin position="233"/>
        <end position="240"/>
    </location>
    <ligand>
        <name>ATP</name>
        <dbReference type="ChEBI" id="CHEBI:30616"/>
    </ligand>
</feature>
<evidence type="ECO:0000256" key="2">
    <source>
        <dbReference type="ARBA" id="ARBA00022801"/>
    </source>
</evidence>
<dbReference type="Gene3D" id="3.40.50.300">
    <property type="entry name" value="P-loop containing nucleotide triphosphate hydrolases"/>
    <property type="match status" value="3"/>
</dbReference>
<dbReference type="PANTHER" id="PTHR11070">
    <property type="entry name" value="UVRD / RECB / PCRA DNA HELICASE FAMILY MEMBER"/>
    <property type="match status" value="1"/>
</dbReference>
<keyword evidence="1 5" id="KW-0547">Nucleotide-binding</keyword>
<evidence type="ECO:0000256" key="4">
    <source>
        <dbReference type="ARBA" id="ARBA00022840"/>
    </source>
</evidence>
<dbReference type="Proteomes" id="UP001160142">
    <property type="component" value="Unassembled WGS sequence"/>
</dbReference>
<accession>A0ABT6KRK6</accession>
<dbReference type="InterPro" id="IPR000212">
    <property type="entry name" value="DNA_helicase_UvrD/REP"/>
</dbReference>
<protein>
    <recommendedName>
        <fullName evidence="6">UvrD-like helicase ATP-binding domain-containing protein</fullName>
    </recommendedName>
</protein>
<organism evidence="7 8">
    <name type="scientific">Antiquaquibacter oligotrophicus</name>
    <dbReference type="NCBI Taxonomy" id="2880260"/>
    <lineage>
        <taxon>Bacteria</taxon>
        <taxon>Bacillati</taxon>
        <taxon>Actinomycetota</taxon>
        <taxon>Actinomycetes</taxon>
        <taxon>Micrococcales</taxon>
        <taxon>Microbacteriaceae</taxon>
        <taxon>Antiquaquibacter</taxon>
    </lineage>
</organism>
<name>A0ABT6KRK6_9MICO</name>
<dbReference type="PANTHER" id="PTHR11070:SF45">
    <property type="entry name" value="DNA 3'-5' HELICASE"/>
    <property type="match status" value="1"/>
</dbReference>
<comment type="caution">
    <text evidence="7">The sequence shown here is derived from an EMBL/GenBank/DDBJ whole genome shotgun (WGS) entry which is preliminary data.</text>
</comment>
<dbReference type="InterPro" id="IPR027351">
    <property type="entry name" value="(+)RNA_virus_helicase_core_dom"/>
</dbReference>
<dbReference type="InterPro" id="IPR014016">
    <property type="entry name" value="UvrD-like_ATP-bd"/>
</dbReference>
<dbReference type="InterPro" id="IPR027417">
    <property type="entry name" value="P-loop_NTPase"/>
</dbReference>
<sequence length="745" mass="80880">MAQTERPSRRARLEPALNTTFFDLPLALTAKRSPNLIAGDEAHFAAIAAAIEQERTHVAARLDELRRRRGDTGAELRDRDDEIRRLSSRMSTLERYGAEACLGRIVPEASAEADPEPLYIGRIGLTDASGIRLLVDWRTPAAEPFFAATHANALGLASRRRFRWSSGRVVDYWDEVFDLDSLGDAAALDDHSSFIASLASTRSPRMRDVLGTIQADQDAIIRQGARGPLVVDGGPGTGKTVVALHRTAYLLYANERIRAGGVLVIGPSPDYLAYVHDVLPSLGENSVQTCTLRDLVPEGRDAATDGGLTVASSLEMVRAVEAAVDIAERPPTRTLTVETPWGDAVLGAREWAEAFAAPEPGLTHNAAREQVWAAIVEIIADQVDAAREEDTDDFDAYDLVHDGPRDLERTLAANELLRGTVARSWPLLGAADLVAQLRSDPGVLSRIAPWLSDSQVRSFQREHPYRWTVEDLPLLDAAHRRLGDPGRADAARRWRAAEERERARMAQVTAELIANDDSDMGVMSMLRGQDLRSALVDRAALSEQAVDSLAGPFAHIVIDEAQELTDAQWQMVLARCPSRSITVVGDRAQARQGFVETWEERLARVGFGDAHIATLRINYRTPSEVMAVAAPEILAVLPDANVPESIRAGGEPVIRVDVSQIQGVVADWLKQHEEGVACVIGAPWFEGGPRVRSLTPTVAKGLEFDLVVVVEPASFGDGIAGAVDRYVAMTRATGQLVVASSALDG</sequence>